<evidence type="ECO:0000256" key="5">
    <source>
        <dbReference type="SAM" id="MobiDB-lite"/>
    </source>
</evidence>
<dbReference type="PROSITE" id="PS50893">
    <property type="entry name" value="ABC_TRANSPORTER_2"/>
    <property type="match status" value="1"/>
</dbReference>
<keyword evidence="3" id="KW-0547">Nucleotide-binding</keyword>
<dbReference type="SMART" id="SM00382">
    <property type="entry name" value="AAA"/>
    <property type="match status" value="1"/>
</dbReference>
<reference evidence="8" key="1">
    <citation type="submission" date="2023-07" db="EMBL/GenBank/DDBJ databases">
        <title>30 novel species of actinomycetes from the DSMZ collection.</title>
        <authorList>
            <person name="Nouioui I."/>
        </authorList>
    </citation>
    <scope>NUCLEOTIDE SEQUENCE [LARGE SCALE GENOMIC DNA]</scope>
    <source>
        <strain evidence="8">DSM 45055</strain>
    </source>
</reference>
<dbReference type="PANTHER" id="PTHR43335">
    <property type="entry name" value="ABC TRANSPORTER, ATP-BINDING PROTEIN"/>
    <property type="match status" value="1"/>
</dbReference>
<evidence type="ECO:0000313" key="8">
    <source>
        <dbReference type="Proteomes" id="UP001183226"/>
    </source>
</evidence>
<dbReference type="InterPro" id="IPR017871">
    <property type="entry name" value="ABC_transporter-like_CS"/>
</dbReference>
<evidence type="ECO:0000256" key="4">
    <source>
        <dbReference type="ARBA" id="ARBA00022840"/>
    </source>
</evidence>
<dbReference type="InterPro" id="IPR003439">
    <property type="entry name" value="ABC_transporter-like_ATP-bd"/>
</dbReference>
<dbReference type="PROSITE" id="PS00211">
    <property type="entry name" value="ABC_TRANSPORTER_1"/>
    <property type="match status" value="1"/>
</dbReference>
<dbReference type="PANTHER" id="PTHR43335:SF4">
    <property type="entry name" value="ABC TRANSPORTER, ATP-BINDING PROTEIN"/>
    <property type="match status" value="1"/>
</dbReference>
<dbReference type="InterPro" id="IPR003593">
    <property type="entry name" value="AAA+_ATPase"/>
</dbReference>
<name>A0ABU2KQ00_9ACTN</name>
<evidence type="ECO:0000313" key="7">
    <source>
        <dbReference type="EMBL" id="MDT0301286.1"/>
    </source>
</evidence>
<accession>A0ABU2KQ00</accession>
<gene>
    <name evidence="7" type="ORF">RM446_04065</name>
</gene>
<keyword evidence="4 7" id="KW-0067">ATP-binding</keyword>
<dbReference type="EMBL" id="JAVREK010000003">
    <property type="protein sequence ID" value="MDT0301286.1"/>
    <property type="molecule type" value="Genomic_DNA"/>
</dbReference>
<feature type="domain" description="ABC transporter" evidence="6">
    <location>
        <begin position="2"/>
        <end position="227"/>
    </location>
</feature>
<proteinExistence type="inferred from homology"/>
<comment type="similarity">
    <text evidence="1">Belongs to the ABC transporter superfamily.</text>
</comment>
<protein>
    <submittedName>
        <fullName evidence="7">ATP-binding cassette domain-containing protein</fullName>
    </submittedName>
</protein>
<keyword evidence="2" id="KW-0813">Transport</keyword>
<evidence type="ECO:0000256" key="3">
    <source>
        <dbReference type="ARBA" id="ARBA00022741"/>
    </source>
</evidence>
<dbReference type="Pfam" id="PF00005">
    <property type="entry name" value="ABC_tran"/>
    <property type="match status" value="1"/>
</dbReference>
<comment type="caution">
    <text evidence="7">The sequence shown here is derived from an EMBL/GenBank/DDBJ whole genome shotgun (WGS) entry which is preliminary data.</text>
</comment>
<keyword evidence="8" id="KW-1185">Reference proteome</keyword>
<evidence type="ECO:0000256" key="1">
    <source>
        <dbReference type="ARBA" id="ARBA00005417"/>
    </source>
</evidence>
<feature type="region of interest" description="Disordered" evidence="5">
    <location>
        <begin position="293"/>
        <end position="314"/>
    </location>
</feature>
<organism evidence="7 8">
    <name type="scientific">Streptomonospora wellingtoniae</name>
    <dbReference type="NCBI Taxonomy" id="3075544"/>
    <lineage>
        <taxon>Bacteria</taxon>
        <taxon>Bacillati</taxon>
        <taxon>Actinomycetota</taxon>
        <taxon>Actinomycetes</taxon>
        <taxon>Streptosporangiales</taxon>
        <taxon>Nocardiopsidaceae</taxon>
        <taxon>Streptomonospora</taxon>
    </lineage>
</organism>
<dbReference type="InterPro" id="IPR027417">
    <property type="entry name" value="P-loop_NTPase"/>
</dbReference>
<evidence type="ECO:0000259" key="6">
    <source>
        <dbReference type="PROSITE" id="PS50893"/>
    </source>
</evidence>
<dbReference type="SUPFAM" id="SSF52540">
    <property type="entry name" value="P-loop containing nucleoside triphosphate hydrolases"/>
    <property type="match status" value="1"/>
</dbReference>
<evidence type="ECO:0000256" key="2">
    <source>
        <dbReference type="ARBA" id="ARBA00022448"/>
    </source>
</evidence>
<dbReference type="Proteomes" id="UP001183226">
    <property type="component" value="Unassembled WGS sequence"/>
</dbReference>
<sequence length="314" mass="33294">MIEVEDLVKRYGTATAVDGVGFSAPAGTVTGLLGPNGAGKTTTVKILLGLVRPDRGRALVDGRPYTSLARPLRIVGTLLEADSLHRGRTARQHLLWLARSNRIPPERIDRRLEQVGLADQARTRISAFSLGMRQRLGLAGALLGDPKILLLDEPVNGLDAEGIVWMRSFLRDLAARGTAVLVSSHHMTEVARTADHVVVIGSGRVLADLPTGELISRYTQPKVRVTSAERERLSAVLEDAGYAVRTSPGGGLDVAGAGTAEIGALAGEHRIVLEGLTQESGSLEEAYLDLIGAPGGGRAHGTEPLAADGRRNRR</sequence>
<dbReference type="RefSeq" id="WP_311543724.1">
    <property type="nucleotide sequence ID" value="NZ_JAVREK010000003.1"/>
</dbReference>
<dbReference type="Gene3D" id="3.40.50.300">
    <property type="entry name" value="P-loop containing nucleotide triphosphate hydrolases"/>
    <property type="match status" value="1"/>
</dbReference>
<dbReference type="GO" id="GO:0005524">
    <property type="term" value="F:ATP binding"/>
    <property type="evidence" value="ECO:0007669"/>
    <property type="project" value="UniProtKB-KW"/>
</dbReference>